<dbReference type="PANTHER" id="PTHR47894:SF1">
    <property type="entry name" value="HTH-TYPE TRANSCRIPTIONAL REGULATOR VQSM"/>
    <property type="match status" value="1"/>
</dbReference>
<dbReference type="Pfam" id="PF12625">
    <property type="entry name" value="Arabinose_bd"/>
    <property type="match status" value="1"/>
</dbReference>
<dbReference type="Proteomes" id="UP000467193">
    <property type="component" value="Chromosome"/>
</dbReference>
<sequence length="340" mass="37390">MVEWDVPRSGSGALVMIDLARERGLTVENALRDTGLTMSRLSDRGSEISTRQEFAVVGNVVEALGDPPGLGVEAGSRFQLPLYGTFAFALISSATVRAAVDTLLRSIILTFAFSSVARAARDGRTAFTFTANGIPSHLRRFVVERDVAGLRRLQREVFADPPPLPVEFAFPAPDDAGVYDDAFGVRPLFGVAESAVVADDALLDLPMPQANEQVLALALEQCSVLLERRRPLRETGRLVRDILVRNLGSVPDARLVARELHVSDRTLRHRLAAEGTSFRALVEEVRERFAEEFLAGGMAVAEIAERLGYRELSSFSQAFRRWKGVGPREYRRLSATARVR</sequence>
<dbReference type="Gene3D" id="1.10.10.60">
    <property type="entry name" value="Homeodomain-like"/>
    <property type="match status" value="1"/>
</dbReference>
<dbReference type="GO" id="GO:0005829">
    <property type="term" value="C:cytosol"/>
    <property type="evidence" value="ECO:0007669"/>
    <property type="project" value="TreeGrafter"/>
</dbReference>
<dbReference type="PRINTS" id="PR00032">
    <property type="entry name" value="HTHARAC"/>
</dbReference>
<dbReference type="GO" id="GO:0003700">
    <property type="term" value="F:DNA-binding transcription factor activity"/>
    <property type="evidence" value="ECO:0007669"/>
    <property type="project" value="InterPro"/>
</dbReference>
<evidence type="ECO:0000259" key="4">
    <source>
        <dbReference type="PROSITE" id="PS01124"/>
    </source>
</evidence>
<gene>
    <name evidence="5" type="ORF">MSEDJ_58620</name>
</gene>
<name>A0A7I7R0S6_9MYCO</name>
<dbReference type="SMART" id="SM00342">
    <property type="entry name" value="HTH_ARAC"/>
    <property type="match status" value="1"/>
</dbReference>
<dbReference type="InterPro" id="IPR018060">
    <property type="entry name" value="HTH_AraC"/>
</dbReference>
<evidence type="ECO:0000256" key="1">
    <source>
        <dbReference type="ARBA" id="ARBA00023015"/>
    </source>
</evidence>
<dbReference type="Pfam" id="PF12833">
    <property type="entry name" value="HTH_18"/>
    <property type="match status" value="1"/>
</dbReference>
<accession>A0A7I7R0S6</accession>
<dbReference type="AlphaFoldDB" id="A0A7I7R0S6"/>
<protein>
    <submittedName>
        <fullName evidence="5">Transcriptional regulator</fullName>
    </submittedName>
</protein>
<dbReference type="SUPFAM" id="SSF46689">
    <property type="entry name" value="Homeodomain-like"/>
    <property type="match status" value="1"/>
</dbReference>
<evidence type="ECO:0000256" key="2">
    <source>
        <dbReference type="ARBA" id="ARBA00023125"/>
    </source>
</evidence>
<proteinExistence type="predicted"/>
<keyword evidence="1" id="KW-0805">Transcription regulation</keyword>
<dbReference type="PANTHER" id="PTHR47894">
    <property type="entry name" value="HTH-TYPE TRANSCRIPTIONAL REGULATOR GADX"/>
    <property type="match status" value="1"/>
</dbReference>
<dbReference type="KEGG" id="msei:MSEDJ_58620"/>
<dbReference type="InterPro" id="IPR032687">
    <property type="entry name" value="AraC-type_N"/>
</dbReference>
<dbReference type="GO" id="GO:0000976">
    <property type="term" value="F:transcription cis-regulatory region binding"/>
    <property type="evidence" value="ECO:0007669"/>
    <property type="project" value="TreeGrafter"/>
</dbReference>
<evidence type="ECO:0000313" key="6">
    <source>
        <dbReference type="Proteomes" id="UP000467193"/>
    </source>
</evidence>
<organism evidence="5 6">
    <name type="scientific">Mycolicibacterium sediminis</name>
    <dbReference type="NCBI Taxonomy" id="1286180"/>
    <lineage>
        <taxon>Bacteria</taxon>
        <taxon>Bacillati</taxon>
        <taxon>Actinomycetota</taxon>
        <taxon>Actinomycetes</taxon>
        <taxon>Mycobacteriales</taxon>
        <taxon>Mycobacteriaceae</taxon>
        <taxon>Mycolicibacterium</taxon>
    </lineage>
</organism>
<reference evidence="5 6" key="1">
    <citation type="journal article" date="2019" name="Emerg. Microbes Infect.">
        <title>Comprehensive subspecies identification of 175 nontuberculous mycobacteria species based on 7547 genomic profiles.</title>
        <authorList>
            <person name="Matsumoto Y."/>
            <person name="Kinjo T."/>
            <person name="Motooka D."/>
            <person name="Nabeya D."/>
            <person name="Jung N."/>
            <person name="Uechi K."/>
            <person name="Horii T."/>
            <person name="Iida T."/>
            <person name="Fujita J."/>
            <person name="Nakamura S."/>
        </authorList>
    </citation>
    <scope>NUCLEOTIDE SEQUENCE [LARGE SCALE GENOMIC DNA]</scope>
    <source>
        <strain evidence="5 6">JCM 17899</strain>
    </source>
</reference>
<evidence type="ECO:0000313" key="5">
    <source>
        <dbReference type="EMBL" id="BBY31766.1"/>
    </source>
</evidence>
<keyword evidence="2" id="KW-0238">DNA-binding</keyword>
<dbReference type="InterPro" id="IPR009057">
    <property type="entry name" value="Homeodomain-like_sf"/>
</dbReference>
<dbReference type="RefSeq" id="WP_163801201.1">
    <property type="nucleotide sequence ID" value="NZ_AP022588.1"/>
</dbReference>
<feature type="domain" description="HTH araC/xylS-type" evidence="4">
    <location>
        <begin position="237"/>
        <end position="333"/>
    </location>
</feature>
<evidence type="ECO:0000256" key="3">
    <source>
        <dbReference type="ARBA" id="ARBA00023163"/>
    </source>
</evidence>
<dbReference type="PROSITE" id="PS01124">
    <property type="entry name" value="HTH_ARAC_FAMILY_2"/>
    <property type="match status" value="1"/>
</dbReference>
<dbReference type="InterPro" id="IPR020449">
    <property type="entry name" value="Tscrpt_reg_AraC-type_HTH"/>
</dbReference>
<keyword evidence="3" id="KW-0804">Transcription</keyword>
<keyword evidence="6" id="KW-1185">Reference proteome</keyword>
<dbReference type="EMBL" id="AP022588">
    <property type="protein sequence ID" value="BBY31766.1"/>
    <property type="molecule type" value="Genomic_DNA"/>
</dbReference>